<sequence>MRRLGVWIRAKITLSVLFSLMVFFIFLVTVVITGVLFFLAHFFGLINDEIAKGGIVLPIIILISCILIGTTISGFASRRMVKSIREFIEATKQLAAGDFSTRLYLKSPPEYRILSENFNRMAEELGGIEILRTDFVNNFSHEFKTPIVSIKGFAEILKHDDLSREERDEYLDIVIEESARLASLASNVLELSKIETQTILTDKQMVNVGEQIRQCVLLLAAKIEKKHLDLELNLYDYSLSGSKELLNQVWLNLLDNAIKFTPEHGTITIEMKRPAGLLEMVFRNTGSGIDPEAVPRIFDKFYQADTSHSAAGNGLGLTIVQQIVSLHGGTIVCESEPDQSEPDQATAFIITLPSETSK</sequence>
<keyword evidence="7" id="KW-0547">Nucleotide-binding</keyword>
<dbReference type="InterPro" id="IPR005467">
    <property type="entry name" value="His_kinase_dom"/>
</dbReference>
<feature type="domain" description="HAMP" evidence="14">
    <location>
        <begin position="78"/>
        <end position="130"/>
    </location>
</feature>
<evidence type="ECO:0000256" key="4">
    <source>
        <dbReference type="ARBA" id="ARBA00022475"/>
    </source>
</evidence>
<evidence type="ECO:0000256" key="1">
    <source>
        <dbReference type="ARBA" id="ARBA00000085"/>
    </source>
</evidence>
<dbReference type="InterPro" id="IPR003660">
    <property type="entry name" value="HAMP_dom"/>
</dbReference>
<evidence type="ECO:0000256" key="2">
    <source>
        <dbReference type="ARBA" id="ARBA00004651"/>
    </source>
</evidence>
<dbReference type="Gene3D" id="1.10.287.130">
    <property type="match status" value="1"/>
</dbReference>
<feature type="transmembrane region" description="Helical" evidence="12">
    <location>
        <begin position="55"/>
        <end position="76"/>
    </location>
</feature>
<feature type="domain" description="Histidine kinase" evidence="13">
    <location>
        <begin position="138"/>
        <end position="356"/>
    </location>
</feature>
<protein>
    <recommendedName>
        <fullName evidence="3">histidine kinase</fullName>
        <ecNumber evidence="3">2.7.13.3</ecNumber>
    </recommendedName>
</protein>
<dbReference type="PRINTS" id="PR00344">
    <property type="entry name" value="BCTRLSENSOR"/>
</dbReference>
<feature type="transmembrane region" description="Helical" evidence="12">
    <location>
        <begin position="12"/>
        <end position="43"/>
    </location>
</feature>
<dbReference type="InterPro" id="IPR050736">
    <property type="entry name" value="Sensor_HK_Regulatory"/>
</dbReference>
<evidence type="ECO:0000313" key="15">
    <source>
        <dbReference type="EMBL" id="AIQ63583.1"/>
    </source>
</evidence>
<keyword evidence="10" id="KW-0902">Two-component regulatory system</keyword>
<dbReference type="Pfam" id="PF00672">
    <property type="entry name" value="HAMP"/>
    <property type="match status" value="1"/>
</dbReference>
<dbReference type="PROSITE" id="PS50885">
    <property type="entry name" value="HAMP"/>
    <property type="match status" value="1"/>
</dbReference>
<dbReference type="SUPFAM" id="SSF47384">
    <property type="entry name" value="Homodimeric domain of signal transducing histidine kinase"/>
    <property type="match status" value="1"/>
</dbReference>
<dbReference type="Gene3D" id="6.10.340.10">
    <property type="match status" value="1"/>
</dbReference>
<dbReference type="HOGENOM" id="CLU_000445_89_3_9"/>
<dbReference type="KEGG" id="pste:PSTEL_11325"/>
<dbReference type="CDD" id="cd00075">
    <property type="entry name" value="HATPase"/>
    <property type="match status" value="1"/>
</dbReference>
<dbReference type="EMBL" id="CP009286">
    <property type="protein sequence ID" value="AIQ63583.1"/>
    <property type="molecule type" value="Genomic_DNA"/>
</dbReference>
<keyword evidence="6" id="KW-0808">Transferase</keyword>
<dbReference type="OrthoDB" id="9813151at2"/>
<dbReference type="GO" id="GO:0005886">
    <property type="term" value="C:plasma membrane"/>
    <property type="evidence" value="ECO:0007669"/>
    <property type="project" value="UniProtKB-SubCell"/>
</dbReference>
<dbReference type="PROSITE" id="PS50109">
    <property type="entry name" value="HIS_KIN"/>
    <property type="match status" value="1"/>
</dbReference>
<dbReference type="PANTHER" id="PTHR43711:SF1">
    <property type="entry name" value="HISTIDINE KINASE 1"/>
    <property type="match status" value="1"/>
</dbReference>
<dbReference type="SMART" id="SM00304">
    <property type="entry name" value="HAMP"/>
    <property type="match status" value="1"/>
</dbReference>
<evidence type="ECO:0000259" key="13">
    <source>
        <dbReference type="PROSITE" id="PS50109"/>
    </source>
</evidence>
<comment type="catalytic activity">
    <reaction evidence="1">
        <text>ATP + protein L-histidine = ADP + protein N-phospho-L-histidine.</text>
        <dbReference type="EC" id="2.7.13.3"/>
    </reaction>
</comment>
<keyword evidence="12" id="KW-0812">Transmembrane</keyword>
<evidence type="ECO:0000256" key="7">
    <source>
        <dbReference type="ARBA" id="ARBA00022741"/>
    </source>
</evidence>
<evidence type="ECO:0000256" key="6">
    <source>
        <dbReference type="ARBA" id="ARBA00022679"/>
    </source>
</evidence>
<dbReference type="SMART" id="SM00388">
    <property type="entry name" value="HisKA"/>
    <property type="match status" value="1"/>
</dbReference>
<keyword evidence="4" id="KW-1003">Cell membrane</keyword>
<evidence type="ECO:0000313" key="16">
    <source>
        <dbReference type="Proteomes" id="UP000029507"/>
    </source>
</evidence>
<comment type="subcellular location">
    <subcellularLocation>
        <location evidence="2">Cell membrane</location>
        <topology evidence="2">Multi-pass membrane protein</topology>
    </subcellularLocation>
</comment>
<dbReference type="SUPFAM" id="SSF55874">
    <property type="entry name" value="ATPase domain of HSP90 chaperone/DNA topoisomerase II/histidine kinase"/>
    <property type="match status" value="1"/>
</dbReference>
<evidence type="ECO:0000256" key="11">
    <source>
        <dbReference type="ARBA" id="ARBA00023136"/>
    </source>
</evidence>
<keyword evidence="9" id="KW-0067">ATP-binding</keyword>
<name>A0A089LWF4_9BACL</name>
<dbReference type="Gene3D" id="3.30.565.10">
    <property type="entry name" value="Histidine kinase-like ATPase, C-terminal domain"/>
    <property type="match status" value="1"/>
</dbReference>
<dbReference type="FunFam" id="3.30.565.10:FF:000006">
    <property type="entry name" value="Sensor histidine kinase WalK"/>
    <property type="match status" value="1"/>
</dbReference>
<dbReference type="InterPro" id="IPR036097">
    <property type="entry name" value="HisK_dim/P_sf"/>
</dbReference>
<evidence type="ECO:0000256" key="5">
    <source>
        <dbReference type="ARBA" id="ARBA00022553"/>
    </source>
</evidence>
<dbReference type="GO" id="GO:0000155">
    <property type="term" value="F:phosphorelay sensor kinase activity"/>
    <property type="evidence" value="ECO:0007669"/>
    <property type="project" value="InterPro"/>
</dbReference>
<accession>A0A089LWF4</accession>
<keyword evidence="12" id="KW-1133">Transmembrane helix</keyword>
<dbReference type="Pfam" id="PF00512">
    <property type="entry name" value="HisKA"/>
    <property type="match status" value="1"/>
</dbReference>
<evidence type="ECO:0000256" key="9">
    <source>
        <dbReference type="ARBA" id="ARBA00022840"/>
    </source>
</evidence>
<dbReference type="PANTHER" id="PTHR43711">
    <property type="entry name" value="TWO-COMPONENT HISTIDINE KINASE"/>
    <property type="match status" value="1"/>
</dbReference>
<evidence type="ECO:0000256" key="10">
    <source>
        <dbReference type="ARBA" id="ARBA00023012"/>
    </source>
</evidence>
<evidence type="ECO:0000259" key="14">
    <source>
        <dbReference type="PROSITE" id="PS50885"/>
    </source>
</evidence>
<gene>
    <name evidence="15" type="ORF">PSTEL_11325</name>
</gene>
<dbReference type="InterPro" id="IPR036890">
    <property type="entry name" value="HATPase_C_sf"/>
</dbReference>
<dbReference type="AlphaFoldDB" id="A0A089LWF4"/>
<dbReference type="InterPro" id="IPR004358">
    <property type="entry name" value="Sig_transdc_His_kin-like_C"/>
</dbReference>
<dbReference type="CDD" id="cd06225">
    <property type="entry name" value="HAMP"/>
    <property type="match status" value="1"/>
</dbReference>
<organism evidence="15 16">
    <name type="scientific">Paenibacillus stellifer</name>
    <dbReference type="NCBI Taxonomy" id="169760"/>
    <lineage>
        <taxon>Bacteria</taxon>
        <taxon>Bacillati</taxon>
        <taxon>Bacillota</taxon>
        <taxon>Bacilli</taxon>
        <taxon>Bacillales</taxon>
        <taxon>Paenibacillaceae</taxon>
        <taxon>Paenibacillus</taxon>
    </lineage>
</organism>
<keyword evidence="16" id="KW-1185">Reference proteome</keyword>
<evidence type="ECO:0000256" key="8">
    <source>
        <dbReference type="ARBA" id="ARBA00022777"/>
    </source>
</evidence>
<dbReference type="STRING" id="169760.PSTEL_11325"/>
<dbReference type="GO" id="GO:0005524">
    <property type="term" value="F:ATP binding"/>
    <property type="evidence" value="ECO:0007669"/>
    <property type="project" value="UniProtKB-KW"/>
</dbReference>
<dbReference type="InterPro" id="IPR003661">
    <property type="entry name" value="HisK_dim/P_dom"/>
</dbReference>
<dbReference type="InterPro" id="IPR003594">
    <property type="entry name" value="HATPase_dom"/>
</dbReference>
<dbReference type="FunFam" id="1.10.287.130:FF:000001">
    <property type="entry name" value="Two-component sensor histidine kinase"/>
    <property type="match status" value="1"/>
</dbReference>
<dbReference type="SUPFAM" id="SSF158472">
    <property type="entry name" value="HAMP domain-like"/>
    <property type="match status" value="1"/>
</dbReference>
<evidence type="ECO:0000256" key="3">
    <source>
        <dbReference type="ARBA" id="ARBA00012438"/>
    </source>
</evidence>
<keyword evidence="11 12" id="KW-0472">Membrane</keyword>
<evidence type="ECO:0000256" key="12">
    <source>
        <dbReference type="SAM" id="Phobius"/>
    </source>
</evidence>
<dbReference type="EC" id="2.7.13.3" evidence="3"/>
<dbReference type="Pfam" id="PF02518">
    <property type="entry name" value="HATPase_c"/>
    <property type="match status" value="1"/>
</dbReference>
<keyword evidence="8 15" id="KW-0418">Kinase</keyword>
<reference evidence="15 16" key="1">
    <citation type="submission" date="2014-08" db="EMBL/GenBank/DDBJ databases">
        <title>Comparative genomics of the Paenibacillus odorifer group.</title>
        <authorList>
            <person name="den Bakker H.C."/>
            <person name="Tsai Y.-C."/>
            <person name="Martin N."/>
            <person name="Korlach J."/>
            <person name="Wiedmann M."/>
        </authorList>
    </citation>
    <scope>NUCLEOTIDE SEQUENCE [LARGE SCALE GENOMIC DNA]</scope>
    <source>
        <strain evidence="15 16">DSM 14472</strain>
    </source>
</reference>
<dbReference type="SMART" id="SM00387">
    <property type="entry name" value="HATPase_c"/>
    <property type="match status" value="1"/>
</dbReference>
<proteinExistence type="predicted"/>
<dbReference type="CDD" id="cd00082">
    <property type="entry name" value="HisKA"/>
    <property type="match status" value="1"/>
</dbReference>
<dbReference type="Proteomes" id="UP000029507">
    <property type="component" value="Chromosome"/>
</dbReference>
<keyword evidence="5" id="KW-0597">Phosphoprotein</keyword>